<evidence type="ECO:0000256" key="1">
    <source>
        <dbReference type="ARBA" id="ARBA00001255"/>
    </source>
</evidence>
<dbReference type="FunFam" id="3.20.20.70:FF:000118">
    <property type="entry name" value="Alpha-galactosidase"/>
    <property type="match status" value="1"/>
</dbReference>
<dbReference type="AlphaFoldDB" id="A0A6J6K882"/>
<dbReference type="PROSITE" id="PS00512">
    <property type="entry name" value="ALPHA_GALACTOSIDASE"/>
    <property type="match status" value="1"/>
</dbReference>
<evidence type="ECO:0000256" key="2">
    <source>
        <dbReference type="ARBA" id="ARBA00012755"/>
    </source>
</evidence>
<evidence type="ECO:0000259" key="5">
    <source>
        <dbReference type="Pfam" id="PF16874"/>
    </source>
</evidence>
<gene>
    <name evidence="7" type="ORF">UFOPK2195_00133</name>
</gene>
<dbReference type="SUPFAM" id="SSF51445">
    <property type="entry name" value="(Trans)glycosidases"/>
    <property type="match status" value="1"/>
</dbReference>
<dbReference type="Gene3D" id="2.60.40.1180">
    <property type="entry name" value="Golgi alpha-mannosidase II"/>
    <property type="match status" value="1"/>
</dbReference>
<dbReference type="InterPro" id="IPR031705">
    <property type="entry name" value="Glyco_hydro_36_C"/>
</dbReference>
<proteinExistence type="predicted"/>
<evidence type="ECO:0000313" key="7">
    <source>
        <dbReference type="EMBL" id="CAB4644583.1"/>
    </source>
</evidence>
<dbReference type="EMBL" id="CAEZWH010000011">
    <property type="protein sequence ID" value="CAB4644583.1"/>
    <property type="molecule type" value="Genomic_DNA"/>
</dbReference>
<organism evidence="7">
    <name type="scientific">freshwater metagenome</name>
    <dbReference type="NCBI Taxonomy" id="449393"/>
    <lineage>
        <taxon>unclassified sequences</taxon>
        <taxon>metagenomes</taxon>
        <taxon>ecological metagenomes</taxon>
    </lineage>
</organism>
<dbReference type="CDD" id="cd14791">
    <property type="entry name" value="GH36"/>
    <property type="match status" value="1"/>
</dbReference>
<accession>A0A6J6K882</accession>
<evidence type="ECO:0000256" key="4">
    <source>
        <dbReference type="ARBA" id="ARBA00023295"/>
    </source>
</evidence>
<dbReference type="GO" id="GO:0016052">
    <property type="term" value="P:carbohydrate catabolic process"/>
    <property type="evidence" value="ECO:0007669"/>
    <property type="project" value="InterPro"/>
</dbReference>
<dbReference type="InterPro" id="IPR002252">
    <property type="entry name" value="Glyco_hydro_36"/>
</dbReference>
<dbReference type="PRINTS" id="PR00743">
    <property type="entry name" value="GLHYDRLASE36"/>
</dbReference>
<dbReference type="PANTHER" id="PTHR43053:SF3">
    <property type="entry name" value="ALPHA-GALACTOSIDASE C-RELATED"/>
    <property type="match status" value="1"/>
</dbReference>
<feature type="domain" description="Glycosyl hydrolase family 36 C-terminal" evidence="5">
    <location>
        <begin position="621"/>
        <end position="714"/>
    </location>
</feature>
<dbReference type="InterPro" id="IPR013785">
    <property type="entry name" value="Aldolase_TIM"/>
</dbReference>
<comment type="catalytic activity">
    <reaction evidence="1">
        <text>Hydrolysis of terminal, non-reducing alpha-D-galactose residues in alpha-D-galactosides, including galactose oligosaccharides, galactomannans and galactolipids.</text>
        <dbReference type="EC" id="3.2.1.22"/>
    </reaction>
</comment>
<dbReference type="InterPro" id="IPR038417">
    <property type="entry name" value="Alpga-gal_N_sf"/>
</dbReference>
<dbReference type="Pfam" id="PF16874">
    <property type="entry name" value="Glyco_hydro_36C"/>
    <property type="match status" value="1"/>
</dbReference>
<evidence type="ECO:0000256" key="3">
    <source>
        <dbReference type="ARBA" id="ARBA00022801"/>
    </source>
</evidence>
<dbReference type="InterPro" id="IPR031704">
    <property type="entry name" value="Glyco_hydro_36_N"/>
</dbReference>
<keyword evidence="4" id="KW-0326">Glycosidase</keyword>
<keyword evidence="3" id="KW-0378">Hydrolase</keyword>
<dbReference type="Pfam" id="PF16875">
    <property type="entry name" value="Glyco_hydro_36N"/>
    <property type="match status" value="1"/>
</dbReference>
<sequence>MVSTSQPLPQLHHLGNETTSVVVDVASGTPVISYWGSAIASSNNALVSLAAAQSRPLVFGAADVEAPLSLVPTHADGSLARPGIGGHRPGGRMWAPRFSLQHVATTNETITTTAVDEVAQLQLHCTLSLEHTGAFTARATLVNIGTTRYLLTNLSVTLPIDSSATELLSLGGRWAREAALQRTPFTHGAFIAETRSGRTSHEHIPALWAVQRDTTEWAGNVWAAHVAWSGNHSVFAEVLPDGRKYAQFGELLHPGELCLEPGEKYETPLVVASHSERGMNEASWVFHRNVRANNKHSSMFEPRKVSLNTWEAVYFNHDEQQLRALAETASQCGVERFVLDDGWFGARRNDAAGLGDWVVSKDVYPQGLTPLISHVRSLGMQFGIWVEPEMVNVDSNVYRQHPEWVLSEPGYSAIFSRNQLVLNLAIPEAFAHVEQQLDALLSDHDIAYVKWDMNRAHVHGSGADGAAGSHHQTLAVYRLLDSLRAKHPMVEFESCASGGGRIDHAMLQRTERVWTSDCNDALERQQIQRNISMLVPIEVLGAHIGPPVAHTTGRRHTLAFRGVTAMFGHLGIEWNLLQAKPHELSALSEIIAIYKKHRALLHSGNFARYEVSTVDPQSAVAHGVISQDKREALLCYAQLQTAASLVPAPWKVFGLDPQASYAVRLVDLPGGVQGSARTLPQWCEDPITLTGQQLATVGLQPPTLHPESAVLIHLLSQ</sequence>
<reference evidence="7" key="1">
    <citation type="submission" date="2020-05" db="EMBL/GenBank/DDBJ databases">
        <authorList>
            <person name="Chiriac C."/>
            <person name="Salcher M."/>
            <person name="Ghai R."/>
            <person name="Kavagutti S V."/>
        </authorList>
    </citation>
    <scope>NUCLEOTIDE SEQUENCE</scope>
</reference>
<dbReference type="InterPro" id="IPR013780">
    <property type="entry name" value="Glyco_hydro_b"/>
</dbReference>
<dbReference type="GO" id="GO:0004557">
    <property type="term" value="F:alpha-galactosidase activity"/>
    <property type="evidence" value="ECO:0007669"/>
    <property type="project" value="UniProtKB-EC"/>
</dbReference>
<dbReference type="PIRSF" id="PIRSF005536">
    <property type="entry name" value="Agal"/>
    <property type="match status" value="1"/>
</dbReference>
<name>A0A6J6K882_9ZZZZ</name>
<evidence type="ECO:0000259" key="6">
    <source>
        <dbReference type="Pfam" id="PF16875"/>
    </source>
</evidence>
<dbReference type="PANTHER" id="PTHR43053">
    <property type="entry name" value="GLYCOSIDASE FAMILY 31"/>
    <property type="match status" value="1"/>
</dbReference>
<dbReference type="Pfam" id="PF02065">
    <property type="entry name" value="Melibiase"/>
    <property type="match status" value="1"/>
</dbReference>
<dbReference type="EC" id="3.2.1.22" evidence="2"/>
<dbReference type="InterPro" id="IPR017853">
    <property type="entry name" value="GH"/>
</dbReference>
<dbReference type="InterPro" id="IPR000111">
    <property type="entry name" value="Glyco_hydro_27/36_CS"/>
</dbReference>
<dbReference type="InterPro" id="IPR050985">
    <property type="entry name" value="Alpha-glycosidase_related"/>
</dbReference>
<dbReference type="Gene3D" id="2.70.98.60">
    <property type="entry name" value="alpha-galactosidase from lactobacil brevis"/>
    <property type="match status" value="1"/>
</dbReference>
<feature type="domain" description="Glycosyl hydrolase family 36 N-terminal" evidence="6">
    <location>
        <begin position="29"/>
        <end position="255"/>
    </location>
</feature>
<dbReference type="Gene3D" id="3.20.20.70">
    <property type="entry name" value="Aldolase class I"/>
    <property type="match status" value="1"/>
</dbReference>
<protein>
    <recommendedName>
        <fullName evidence="2">alpha-galactosidase</fullName>
        <ecNumber evidence="2">3.2.1.22</ecNumber>
    </recommendedName>
</protein>